<dbReference type="GO" id="GO:0016746">
    <property type="term" value="F:acyltransferase activity"/>
    <property type="evidence" value="ECO:0007669"/>
    <property type="project" value="UniProtKB-KW"/>
</dbReference>
<reference evidence="2 3" key="1">
    <citation type="submission" date="2024-08" db="EMBL/GenBank/DDBJ databases">
        <title>Two novel Cytobacillus novel species.</title>
        <authorList>
            <person name="Liu G."/>
        </authorList>
    </citation>
    <scope>NUCLEOTIDE SEQUENCE [LARGE SCALE GENOMIC DNA]</scope>
    <source>
        <strain evidence="2 3">FJAT-54145</strain>
    </source>
</reference>
<evidence type="ECO:0000313" key="2">
    <source>
        <dbReference type="EMBL" id="MFE8703064.1"/>
    </source>
</evidence>
<sequence>MDFFTTDKWNETLWKKAKGIYLDAFGDKGGKPEKIIKNMFSKGICNLHVWVEADSAVAMALTGRVQRTPILLIDYLAVRRELQGKGIGLLCVGKLKEWALSMKFEGILLEAESEETPDNLARIRFWKKGGFEILDDYTHHYIWVPEPYKAMWHPLKADTVPMNGGREAFGYITAFHKESFRK</sequence>
<keyword evidence="2" id="KW-0012">Acyltransferase</keyword>
<evidence type="ECO:0000259" key="1">
    <source>
        <dbReference type="PROSITE" id="PS51186"/>
    </source>
</evidence>
<proteinExistence type="predicted"/>
<dbReference type="InterPro" id="IPR000182">
    <property type="entry name" value="GNAT_dom"/>
</dbReference>
<gene>
    <name evidence="2" type="ORF">ACFYKX_21010</name>
</gene>
<dbReference type="Gene3D" id="3.40.630.30">
    <property type="match status" value="1"/>
</dbReference>
<dbReference type="SUPFAM" id="SSF55729">
    <property type="entry name" value="Acyl-CoA N-acyltransferases (Nat)"/>
    <property type="match status" value="1"/>
</dbReference>
<dbReference type="EC" id="2.3.1.-" evidence="2"/>
<dbReference type="RefSeq" id="WP_389363284.1">
    <property type="nucleotide sequence ID" value="NZ_JBIACK010000013.1"/>
</dbReference>
<name>A0ABW6KFQ2_9BACI</name>
<dbReference type="EMBL" id="JBIACK010000013">
    <property type="protein sequence ID" value="MFE8703064.1"/>
    <property type="molecule type" value="Genomic_DNA"/>
</dbReference>
<protein>
    <submittedName>
        <fullName evidence="2">GNAT family N-acetyltransferase</fullName>
        <ecNumber evidence="2">2.3.1.-</ecNumber>
    </submittedName>
</protein>
<accession>A0ABW6KFQ2</accession>
<organism evidence="2 3">
    <name type="scientific">Cytobacillus spartinae</name>
    <dbReference type="NCBI Taxonomy" id="3299023"/>
    <lineage>
        <taxon>Bacteria</taxon>
        <taxon>Bacillati</taxon>
        <taxon>Bacillota</taxon>
        <taxon>Bacilli</taxon>
        <taxon>Bacillales</taxon>
        <taxon>Bacillaceae</taxon>
        <taxon>Cytobacillus</taxon>
    </lineage>
</organism>
<feature type="domain" description="N-acetyltransferase" evidence="1">
    <location>
        <begin position="4"/>
        <end position="158"/>
    </location>
</feature>
<comment type="caution">
    <text evidence="2">The sequence shown here is derived from an EMBL/GenBank/DDBJ whole genome shotgun (WGS) entry which is preliminary data.</text>
</comment>
<evidence type="ECO:0000313" key="3">
    <source>
        <dbReference type="Proteomes" id="UP001601059"/>
    </source>
</evidence>
<dbReference type="Proteomes" id="UP001601059">
    <property type="component" value="Unassembled WGS sequence"/>
</dbReference>
<dbReference type="InterPro" id="IPR016181">
    <property type="entry name" value="Acyl_CoA_acyltransferase"/>
</dbReference>
<keyword evidence="2" id="KW-0808">Transferase</keyword>
<keyword evidence="3" id="KW-1185">Reference proteome</keyword>
<dbReference type="CDD" id="cd04301">
    <property type="entry name" value="NAT_SF"/>
    <property type="match status" value="1"/>
</dbReference>
<dbReference type="Pfam" id="PF00583">
    <property type="entry name" value="Acetyltransf_1"/>
    <property type="match status" value="1"/>
</dbReference>
<dbReference type="PROSITE" id="PS51186">
    <property type="entry name" value="GNAT"/>
    <property type="match status" value="1"/>
</dbReference>